<accession>F8NDI5</accession>
<dbReference type="OrthoDB" id="3031173at2759"/>
<dbReference type="RefSeq" id="XP_007312102.1">
    <property type="nucleotide sequence ID" value="XM_007312040.1"/>
</dbReference>
<feature type="compositionally biased region" description="Basic and acidic residues" evidence="1">
    <location>
        <begin position="230"/>
        <end position="243"/>
    </location>
</feature>
<dbReference type="Proteomes" id="UP000008064">
    <property type="component" value="Unassembled WGS sequence"/>
</dbReference>
<gene>
    <name evidence="3" type="ORF">SERLADRAFT_404493</name>
</gene>
<dbReference type="HOGENOM" id="CLU_564013_0_0_1"/>
<organism>
    <name type="scientific">Serpula lacrymans var. lacrymans (strain S7.9)</name>
    <name type="common">Dry rot fungus</name>
    <dbReference type="NCBI Taxonomy" id="578457"/>
    <lineage>
        <taxon>Eukaryota</taxon>
        <taxon>Fungi</taxon>
        <taxon>Dikarya</taxon>
        <taxon>Basidiomycota</taxon>
        <taxon>Agaricomycotina</taxon>
        <taxon>Agaricomycetes</taxon>
        <taxon>Agaricomycetidae</taxon>
        <taxon>Boletales</taxon>
        <taxon>Coniophorineae</taxon>
        <taxon>Serpulaceae</taxon>
        <taxon>Serpula</taxon>
    </lineage>
</organism>
<dbReference type="Pfam" id="PF20149">
    <property type="entry name" value="DUF6532"/>
    <property type="match status" value="1"/>
</dbReference>
<proteinExistence type="predicted"/>
<dbReference type="KEGG" id="sla:SERLADRAFT_404493"/>
<evidence type="ECO:0000259" key="2">
    <source>
        <dbReference type="Pfam" id="PF20149"/>
    </source>
</evidence>
<reference evidence="3" key="1">
    <citation type="submission" date="2011-04" db="EMBL/GenBank/DDBJ databases">
        <title>Evolution of plant cell wall degrading machinery underlies the functional diversity of forest fungi.</title>
        <authorList>
            <consortium name="US DOE Joint Genome Institute (JGI-PGF)"/>
            <person name="Eastwood D.C."/>
            <person name="Floudas D."/>
            <person name="Binder M."/>
            <person name="Majcherczyk A."/>
            <person name="Schneider P."/>
            <person name="Aerts A."/>
            <person name="Asiegbu F.O."/>
            <person name="Baker S.E."/>
            <person name="Barry K."/>
            <person name="Bendiksby M."/>
            <person name="Blumentritt M."/>
            <person name="Coutinho P.M."/>
            <person name="Cullen D."/>
            <person name="Cullen D."/>
            <person name="Gathman A."/>
            <person name="Goodell B."/>
            <person name="Henrissat B."/>
            <person name="Ihrmark K."/>
            <person name="Kauserud H."/>
            <person name="Kohler A."/>
            <person name="LaButti K."/>
            <person name="Lapidus A."/>
            <person name="Lavin J.L."/>
            <person name="Lee Y.-H."/>
            <person name="Lindquist E."/>
            <person name="Lilly W."/>
            <person name="Lucas S."/>
            <person name="Morin E."/>
            <person name="Murat C."/>
            <person name="Oguiza J.A."/>
            <person name="Park J."/>
            <person name="Pisabarro A.G."/>
            <person name="Riley R."/>
            <person name="Rosling A."/>
            <person name="Salamov A."/>
            <person name="Schmidt O."/>
            <person name="Schmutz J."/>
            <person name="Skrede I."/>
            <person name="Stenlid J."/>
            <person name="Wiebenga A."/>
            <person name="Xie X."/>
            <person name="Kues U."/>
            <person name="Hibbett D.S."/>
            <person name="Hoffmeister D."/>
            <person name="Hogberg N."/>
            <person name="Martin F."/>
            <person name="Grigoriev I.V."/>
            <person name="Watkinson S.C."/>
        </authorList>
    </citation>
    <scope>NUCLEOTIDE SEQUENCE</scope>
    <source>
        <strain evidence="3">S7.9</strain>
    </source>
</reference>
<dbReference type="EMBL" id="GL945428">
    <property type="protein sequence ID" value="EGO30218.1"/>
    <property type="molecule type" value="Genomic_DNA"/>
</dbReference>
<sequence>MPESIHTTLLPNFQSCLGSTTSLHHVDSAVEGEGFTFEALHFSWYNRHCTKANDAPNDIPPLMMRRKYALRTNYLQLVPYTSKEIQDHTDIYQRLKTINEMFATYLPTKYLVLRQHAELLPENNASAACPFLGLVVNINVSTKAHRDAKDKPFCLVIPLDIYQLFDPEFVTNCTSDKIWTEQNSGDQLMKKLQASGKDANTDKLAVHFPDIRQKAAHMVEAEDDEEEGDLDRPDVDSEDEPLHKRARNSMEEELEDEDEDALMQIFRHLTGNSQQVTPSPSLTQKLDNPCYKQMVLSLRTNIQITASPAESVQLVNNKRKRNSSSFPSLTPFRDSKAVITSFSPTSSRLAKAGHSQMCVILSTVKGFPGTDERDELVWNAIIKVSSSSLLFKTTIVDLENARDEQKKGRIINYVWAAAAQLRGEVKQKARILILSEYALKNKLPEEAPRHASQLAKYLHLLSGDCTTTNIAGSGKQYPGSCVHP</sequence>
<feature type="region of interest" description="Disordered" evidence="1">
    <location>
        <begin position="218"/>
        <end position="257"/>
    </location>
</feature>
<protein>
    <recommendedName>
        <fullName evidence="2">DUF6532 domain-containing protein</fullName>
    </recommendedName>
</protein>
<evidence type="ECO:0000256" key="1">
    <source>
        <dbReference type="SAM" id="MobiDB-lite"/>
    </source>
</evidence>
<dbReference type="InterPro" id="IPR045341">
    <property type="entry name" value="DUF6532"/>
</dbReference>
<dbReference type="AlphaFoldDB" id="F8NDI5"/>
<dbReference type="GeneID" id="18812349"/>
<evidence type="ECO:0000313" key="3">
    <source>
        <dbReference type="EMBL" id="EGO30218.1"/>
    </source>
</evidence>
<name>F8NDI5_SERL9</name>
<feature type="domain" description="DUF6532" evidence="2">
    <location>
        <begin position="356"/>
        <end position="452"/>
    </location>
</feature>